<keyword evidence="3" id="KW-0547">Nucleotide-binding</keyword>
<keyword evidence="6" id="KW-0347">Helicase</keyword>
<keyword evidence="4" id="KW-0227">DNA damage</keyword>
<protein>
    <recommendedName>
        <fullName evidence="13">DNA 3'-5' helicase</fullName>
        <ecNumber evidence="13">5.6.2.4</ecNumber>
    </recommendedName>
</protein>
<dbReference type="InterPro" id="IPR038726">
    <property type="entry name" value="PDDEXK_AddAB-type"/>
</dbReference>
<accession>A0A2N6VPK7</accession>
<dbReference type="EC" id="5.6.2.4" evidence="13"/>
<dbReference type="InterPro" id="IPR000212">
    <property type="entry name" value="DNA_helicase_UvrD/REP"/>
</dbReference>
<dbReference type="GO" id="GO:0004527">
    <property type="term" value="F:exonuclease activity"/>
    <property type="evidence" value="ECO:0007669"/>
    <property type="project" value="UniProtKB-KW"/>
</dbReference>
<evidence type="ECO:0000313" key="16">
    <source>
        <dbReference type="EMBL" id="PMD06071.1"/>
    </source>
</evidence>
<evidence type="ECO:0000256" key="10">
    <source>
        <dbReference type="ARBA" id="ARBA00023204"/>
    </source>
</evidence>
<evidence type="ECO:0000256" key="14">
    <source>
        <dbReference type="ARBA" id="ARBA00048988"/>
    </source>
</evidence>
<keyword evidence="7" id="KW-0269">Exonuclease</keyword>
<keyword evidence="11" id="KW-0413">Isomerase</keyword>
<dbReference type="PANTHER" id="PTHR11070">
    <property type="entry name" value="UVRD / RECB / PCRA DNA HELICASE FAMILY MEMBER"/>
    <property type="match status" value="1"/>
</dbReference>
<evidence type="ECO:0000256" key="8">
    <source>
        <dbReference type="ARBA" id="ARBA00022840"/>
    </source>
</evidence>
<dbReference type="InterPro" id="IPR013986">
    <property type="entry name" value="DExx_box_DNA_helicase_dom_sf"/>
</dbReference>
<dbReference type="Gene3D" id="1.10.486.10">
    <property type="entry name" value="PCRA, domain 4"/>
    <property type="match status" value="1"/>
</dbReference>
<dbReference type="GO" id="GO:0000725">
    <property type="term" value="P:recombinational repair"/>
    <property type="evidence" value="ECO:0007669"/>
    <property type="project" value="TreeGrafter"/>
</dbReference>
<feature type="domain" description="UvrD-like helicase C-terminal" evidence="15">
    <location>
        <begin position="336"/>
        <end position="600"/>
    </location>
</feature>
<dbReference type="PROSITE" id="PS51217">
    <property type="entry name" value="UVRD_HELICASE_CTER"/>
    <property type="match status" value="1"/>
</dbReference>
<evidence type="ECO:0000256" key="13">
    <source>
        <dbReference type="ARBA" id="ARBA00034808"/>
    </source>
</evidence>
<evidence type="ECO:0000256" key="2">
    <source>
        <dbReference type="ARBA" id="ARBA00022722"/>
    </source>
</evidence>
<dbReference type="GO" id="GO:0043138">
    <property type="term" value="F:3'-5' DNA helicase activity"/>
    <property type="evidence" value="ECO:0007669"/>
    <property type="project" value="UniProtKB-EC"/>
</dbReference>
<keyword evidence="2" id="KW-0540">Nuclease</keyword>
<dbReference type="OrthoDB" id="5240387at2"/>
<evidence type="ECO:0000256" key="3">
    <source>
        <dbReference type="ARBA" id="ARBA00022741"/>
    </source>
</evidence>
<dbReference type="Pfam" id="PF00580">
    <property type="entry name" value="UvrD-helicase"/>
    <property type="match status" value="1"/>
</dbReference>
<gene>
    <name evidence="16" type="ORF">CJ199_01335</name>
</gene>
<dbReference type="PANTHER" id="PTHR11070:SF59">
    <property type="entry name" value="DNA 3'-5' HELICASE"/>
    <property type="match status" value="1"/>
</dbReference>
<dbReference type="GO" id="GO:0003677">
    <property type="term" value="F:DNA binding"/>
    <property type="evidence" value="ECO:0007669"/>
    <property type="project" value="UniProtKB-KW"/>
</dbReference>
<dbReference type="SUPFAM" id="SSF52540">
    <property type="entry name" value="P-loop containing nucleoside triphosphate hydrolases"/>
    <property type="match status" value="1"/>
</dbReference>
<dbReference type="InterPro" id="IPR014017">
    <property type="entry name" value="DNA_helicase_UvrD-like_C"/>
</dbReference>
<name>A0A2N6VPK7_9MICO</name>
<dbReference type="GO" id="GO:0033202">
    <property type="term" value="C:DNA helicase complex"/>
    <property type="evidence" value="ECO:0007669"/>
    <property type="project" value="TreeGrafter"/>
</dbReference>
<evidence type="ECO:0000313" key="17">
    <source>
        <dbReference type="Proteomes" id="UP000235598"/>
    </source>
</evidence>
<dbReference type="Gene3D" id="3.40.50.300">
    <property type="entry name" value="P-loop containing nucleotide triphosphate hydrolases"/>
    <property type="match status" value="2"/>
</dbReference>
<comment type="similarity">
    <text evidence="1">Belongs to the helicase family. UvrD subfamily.</text>
</comment>
<dbReference type="InterPro" id="IPR011604">
    <property type="entry name" value="PDDEXK-like_dom_sf"/>
</dbReference>
<dbReference type="Proteomes" id="UP000235598">
    <property type="component" value="Unassembled WGS sequence"/>
</dbReference>
<dbReference type="GO" id="GO:0005524">
    <property type="term" value="F:ATP binding"/>
    <property type="evidence" value="ECO:0007669"/>
    <property type="project" value="UniProtKB-KW"/>
</dbReference>
<keyword evidence="10" id="KW-0234">DNA repair</keyword>
<dbReference type="GO" id="GO:0005829">
    <property type="term" value="C:cytosol"/>
    <property type="evidence" value="ECO:0007669"/>
    <property type="project" value="TreeGrafter"/>
</dbReference>
<evidence type="ECO:0000256" key="1">
    <source>
        <dbReference type="ARBA" id="ARBA00009922"/>
    </source>
</evidence>
<dbReference type="Gene3D" id="3.90.320.10">
    <property type="match status" value="1"/>
</dbReference>
<comment type="catalytic activity">
    <reaction evidence="14">
        <text>ATP + H2O = ADP + phosphate + H(+)</text>
        <dbReference type="Rhea" id="RHEA:13065"/>
        <dbReference type="ChEBI" id="CHEBI:15377"/>
        <dbReference type="ChEBI" id="CHEBI:15378"/>
        <dbReference type="ChEBI" id="CHEBI:30616"/>
        <dbReference type="ChEBI" id="CHEBI:43474"/>
        <dbReference type="ChEBI" id="CHEBI:456216"/>
        <dbReference type="EC" id="5.6.2.4"/>
    </reaction>
</comment>
<keyword evidence="8" id="KW-0067">ATP-binding</keyword>
<evidence type="ECO:0000256" key="9">
    <source>
        <dbReference type="ARBA" id="ARBA00023125"/>
    </source>
</evidence>
<evidence type="ECO:0000256" key="5">
    <source>
        <dbReference type="ARBA" id="ARBA00022801"/>
    </source>
</evidence>
<keyword evidence="9" id="KW-0238">DNA-binding</keyword>
<dbReference type="InterPro" id="IPR014016">
    <property type="entry name" value="UvrD-like_ATP-bd"/>
</dbReference>
<comment type="caution">
    <text evidence="16">The sequence shown here is derived from an EMBL/GenBank/DDBJ whole genome shotgun (WGS) entry which is preliminary data.</text>
</comment>
<evidence type="ECO:0000256" key="11">
    <source>
        <dbReference type="ARBA" id="ARBA00023235"/>
    </source>
</evidence>
<dbReference type="Pfam" id="PF12705">
    <property type="entry name" value="PDDEXK_1"/>
    <property type="match status" value="1"/>
</dbReference>
<evidence type="ECO:0000256" key="7">
    <source>
        <dbReference type="ARBA" id="ARBA00022839"/>
    </source>
</evidence>
<evidence type="ECO:0000259" key="15">
    <source>
        <dbReference type="PROSITE" id="PS51217"/>
    </source>
</evidence>
<evidence type="ECO:0000256" key="6">
    <source>
        <dbReference type="ARBA" id="ARBA00022806"/>
    </source>
</evidence>
<dbReference type="Gene3D" id="1.10.10.160">
    <property type="match status" value="1"/>
</dbReference>
<sequence length="1068" mass="116165">MRFWEVIRASLVDACANCVSASCWNGYMKEFLSLRTATDAVVEGLSRGDSIGVVGVPGSGKSTVVKDSFARLAESRNADSVLVLTPNREHADSLRDELKSPVRSSATARSVHSYAFGIVAAHTATTTGVPALFISGADQDVRLTEQLQGYFDGTVAGPTWTTSMTTELAHTDVFRTQLRDSISEIMGHDFSYDHIIELARTHNRPEWEVLSFIGREYEELLTYWGDGAVDTSAVFTKAKHIVEESSVVPGSTWDFAPEILPAWILCDSVQDFPDSALGFLRALYQRGVCFALTCSPDSATQSFRGASGDVFAGRHQLGVHTDIVLDPRDSNIRGAGAITRTVDSLMRSSADPVHALGYMTPQGNAEGSSQVFTCECSSGSNAARKIAAMIYDRHQDGVPFADIAVVTRRASSAAQLSEELAASGIPVRTPARALGSDPATLPLLQVLSLSSDSADWPQVATVCVTGAYGGLDALTLRSLQRELTQLSGLEGPLETLMEWALETTQELPAPVERAKRMVEAAKKSADELAQYAVWEVWNAAGVAHEWQEKALRNPSGHHSAYLDSVIRLLALADKLNEGATGQVKGRDFAMKVMSQRFAQDSLAYTALNDIVTVTTPAGVAHTSFDTVIVTDVQEGVWPNPTVRGTIFKTPQLIRALKDPASQEELSADNFSQHDFLVRRRETIRDEGKLFIAALSRARTQAVVVAINGHGELPSPLFTAIQGMEWTSQYWPEKPDVLPSTLSEIAGYARLQVNQALEEGDEDAARPWAQLLQALHGCGVGAADPNTWWLSPSSELPALPAHEPVRISPSQVETYAQCPLKWFFNQNSSQTIDTYPQAFGNLIHEIAQTYPHGGLADMLNLFDEKFQEFSFDSEWERQREYADGCATVENLNEYLKKREDKGFVAAEVVVRSDLDVPLGSARVSGRIDRLEKTPDGAAYIVDFKTGKTVPSKNSVQENPQLATYQVAIESGSATFIDDGKPIRGITQSAGGELVYPRKSAGKGKTPSNVREQKSIRGTDVYDTTVETIENLVRSARTHTFAATPSDEACRTCAFTQSCPAFALGESEES</sequence>
<keyword evidence="5" id="KW-0378">Hydrolase</keyword>
<dbReference type="InterPro" id="IPR027417">
    <property type="entry name" value="P-loop_NTPase"/>
</dbReference>
<proteinExistence type="inferred from homology"/>
<dbReference type="EMBL" id="PNHK01000001">
    <property type="protein sequence ID" value="PMD06071.1"/>
    <property type="molecule type" value="Genomic_DNA"/>
</dbReference>
<evidence type="ECO:0000256" key="4">
    <source>
        <dbReference type="ARBA" id="ARBA00022763"/>
    </source>
</evidence>
<dbReference type="AlphaFoldDB" id="A0A2N6VPK7"/>
<evidence type="ECO:0000256" key="12">
    <source>
        <dbReference type="ARBA" id="ARBA00034617"/>
    </source>
</evidence>
<organism evidence="16 17">
    <name type="scientific">Brevibacterium paucivorans</name>
    <dbReference type="NCBI Taxonomy" id="170994"/>
    <lineage>
        <taxon>Bacteria</taxon>
        <taxon>Bacillati</taxon>
        <taxon>Actinomycetota</taxon>
        <taxon>Actinomycetes</taxon>
        <taxon>Micrococcales</taxon>
        <taxon>Brevibacteriaceae</taxon>
        <taxon>Brevibacterium</taxon>
    </lineage>
</organism>
<reference evidence="16 17" key="1">
    <citation type="submission" date="2017-09" db="EMBL/GenBank/DDBJ databases">
        <title>Bacterial strain isolated from the female urinary microbiota.</title>
        <authorList>
            <person name="Thomas-White K."/>
            <person name="Kumar N."/>
            <person name="Forster S."/>
            <person name="Putonti C."/>
            <person name="Lawley T."/>
            <person name="Wolfe A.J."/>
        </authorList>
    </citation>
    <scope>NUCLEOTIDE SEQUENCE [LARGE SCALE GENOMIC DNA]</scope>
    <source>
        <strain evidence="16 17">UMB1301</strain>
    </source>
</reference>
<comment type="catalytic activity">
    <reaction evidence="12">
        <text>Couples ATP hydrolysis with the unwinding of duplex DNA by translocating in the 3'-5' direction.</text>
        <dbReference type="EC" id="5.6.2.4"/>
    </reaction>
</comment>